<comment type="caution">
    <text evidence="1">The sequence shown here is derived from an EMBL/GenBank/DDBJ whole genome shotgun (WGS) entry which is preliminary data.</text>
</comment>
<gene>
    <name evidence="1" type="ORF">DI603_21490</name>
</gene>
<accession>A0A2W5F4V9</accession>
<organism evidence="1 2">
    <name type="scientific">Roseateles depolymerans</name>
    <dbReference type="NCBI Taxonomy" id="76731"/>
    <lineage>
        <taxon>Bacteria</taxon>
        <taxon>Pseudomonadati</taxon>
        <taxon>Pseudomonadota</taxon>
        <taxon>Betaproteobacteria</taxon>
        <taxon>Burkholderiales</taxon>
        <taxon>Sphaerotilaceae</taxon>
        <taxon>Roseateles</taxon>
    </lineage>
</organism>
<evidence type="ECO:0000313" key="1">
    <source>
        <dbReference type="EMBL" id="PZP27526.1"/>
    </source>
</evidence>
<sequence>MMAVRQTDGLEEAPAPLPPESAAAHFEAIAKGINDVDVVIQGLIGRIRPAKPWQRQLLQQLRTADRHVEILRLAISLDRSAEEILEAAKALKQGLQLTNMQIVGGRADGFTRNALLVAFRNATLVSEMLSP</sequence>
<dbReference type="AlphaFoldDB" id="A0A2W5F4V9"/>
<dbReference type="Proteomes" id="UP000249633">
    <property type="component" value="Unassembled WGS sequence"/>
</dbReference>
<name>A0A2W5F4V9_9BURK</name>
<protein>
    <submittedName>
        <fullName evidence="1">Uncharacterized protein</fullName>
    </submittedName>
</protein>
<proteinExistence type="predicted"/>
<dbReference type="EMBL" id="QFOD01000029">
    <property type="protein sequence ID" value="PZP27526.1"/>
    <property type="molecule type" value="Genomic_DNA"/>
</dbReference>
<evidence type="ECO:0000313" key="2">
    <source>
        <dbReference type="Proteomes" id="UP000249633"/>
    </source>
</evidence>
<reference evidence="1 2" key="1">
    <citation type="submission" date="2017-08" db="EMBL/GenBank/DDBJ databases">
        <title>Infants hospitalized years apart are colonized by the same room-sourced microbial strains.</title>
        <authorList>
            <person name="Brooks B."/>
            <person name="Olm M.R."/>
            <person name="Firek B.A."/>
            <person name="Baker R."/>
            <person name="Thomas B.C."/>
            <person name="Morowitz M.J."/>
            <person name="Banfield J.F."/>
        </authorList>
    </citation>
    <scope>NUCLEOTIDE SEQUENCE [LARGE SCALE GENOMIC DNA]</scope>
    <source>
        <strain evidence="1">S2_012_000_R2_81</strain>
    </source>
</reference>